<dbReference type="Proteomes" id="UP000027015">
    <property type="component" value="Unassembled WGS sequence"/>
</dbReference>
<gene>
    <name evidence="1" type="ORF">O9A_01282</name>
</gene>
<reference evidence="1 2" key="1">
    <citation type="submission" date="2012-04" db="EMBL/GenBank/DDBJ databases">
        <title>The Genome Sequence of Bartonella koehlerae C-29.</title>
        <authorList>
            <consortium name="The Broad Institute Genome Sequencing Platform"/>
            <consortium name="The Broad Institute Genome Sequencing Center for Infectious Disease"/>
            <person name="Feldgarden M."/>
            <person name="Kirby J."/>
            <person name="Kosoy M."/>
            <person name="Birtles R."/>
            <person name="Probert W.S."/>
            <person name="Chiaraviglio L."/>
            <person name="Walker B."/>
            <person name="Young S.K."/>
            <person name="Zeng Q."/>
            <person name="Gargeya S."/>
            <person name="Fitzgerald M."/>
            <person name="Haas B."/>
            <person name="Abouelleil A."/>
            <person name="Alvarado L."/>
            <person name="Arachchi H.M."/>
            <person name="Berlin A.M."/>
            <person name="Chapman S.B."/>
            <person name="Goldberg J."/>
            <person name="Griggs A."/>
            <person name="Gujja S."/>
            <person name="Hansen M."/>
            <person name="Howarth C."/>
            <person name="Imamovic A."/>
            <person name="Larimer J."/>
            <person name="McCowen C."/>
            <person name="Montmayeur A."/>
            <person name="Murphy C."/>
            <person name="Neiman D."/>
            <person name="Pearson M."/>
            <person name="Priest M."/>
            <person name="Roberts A."/>
            <person name="Saif S."/>
            <person name="Shea T."/>
            <person name="Sisk P."/>
            <person name="Sykes S."/>
            <person name="Wortman J."/>
            <person name="Nusbaum C."/>
            <person name="Birren B."/>
        </authorList>
    </citation>
    <scope>NUCLEOTIDE SEQUENCE [LARGE SCALE GENOMIC DNA]</scope>
    <source>
        <strain evidence="1 2">C-29</strain>
    </source>
</reference>
<organism evidence="1 2">
    <name type="scientific">Bartonella koehlerae C-29</name>
    <dbReference type="NCBI Taxonomy" id="1134510"/>
    <lineage>
        <taxon>Bacteria</taxon>
        <taxon>Pseudomonadati</taxon>
        <taxon>Pseudomonadota</taxon>
        <taxon>Alphaproteobacteria</taxon>
        <taxon>Hyphomicrobiales</taxon>
        <taxon>Bartonellaceae</taxon>
        <taxon>Bartonella</taxon>
    </lineage>
</organism>
<evidence type="ECO:0000313" key="2">
    <source>
        <dbReference type="Proteomes" id="UP000027015"/>
    </source>
</evidence>
<accession>A0A067WCY7</accession>
<evidence type="ECO:0000313" key="1">
    <source>
        <dbReference type="EMBL" id="KEC54668.1"/>
    </source>
</evidence>
<name>A0A067WCY7_9HYPH</name>
<proteinExistence type="predicted"/>
<dbReference type="EMBL" id="AHPL01000010">
    <property type="protein sequence ID" value="KEC54668.1"/>
    <property type="molecule type" value="Genomic_DNA"/>
</dbReference>
<protein>
    <submittedName>
        <fullName evidence="1">Uncharacterized protein</fullName>
    </submittedName>
</protein>
<dbReference type="STRING" id="1134510.O9A_01282"/>
<sequence length="67" mass="7348">MDGKPCPSDAFLARLYGTHSLSRARRLLTYFEESGLIVIHTHLSGQRIIAFPDLGVEIALGDPKVPV</sequence>
<dbReference type="HOGENOM" id="CLU_2803764_0_0_5"/>
<comment type="caution">
    <text evidence="1">The sequence shown here is derived from an EMBL/GenBank/DDBJ whole genome shotgun (WGS) entry which is preliminary data.</text>
</comment>
<keyword evidence="2" id="KW-1185">Reference proteome</keyword>
<dbReference type="AlphaFoldDB" id="A0A067WCY7"/>
<dbReference type="PATRIC" id="fig|1134510.3.peg.1441"/>
<dbReference type="eggNOG" id="COG0433">
    <property type="taxonomic scope" value="Bacteria"/>
</dbReference>